<reference evidence="3" key="1">
    <citation type="submission" date="2025-08" db="UniProtKB">
        <authorList>
            <consortium name="RefSeq"/>
        </authorList>
    </citation>
    <scope>IDENTIFICATION</scope>
    <source>
        <tissue evidence="3">Muscle</tissue>
    </source>
</reference>
<dbReference type="Proteomes" id="UP000694941">
    <property type="component" value="Unplaced"/>
</dbReference>
<keyword evidence="2" id="KW-1185">Reference proteome</keyword>
<dbReference type="InterPro" id="IPR036179">
    <property type="entry name" value="Ig-like_dom_sf"/>
</dbReference>
<evidence type="ECO:0000259" key="1">
    <source>
        <dbReference type="PROSITE" id="PS50835"/>
    </source>
</evidence>
<dbReference type="PROSITE" id="PS50835">
    <property type="entry name" value="IG_LIKE"/>
    <property type="match status" value="1"/>
</dbReference>
<protein>
    <submittedName>
        <fullName evidence="3">Down syndrome cell adhesion molecule-like protein Dscam2</fullName>
    </submittedName>
</protein>
<evidence type="ECO:0000313" key="2">
    <source>
        <dbReference type="Proteomes" id="UP000694941"/>
    </source>
</evidence>
<organism evidence="2 3">
    <name type="scientific">Limulus polyphemus</name>
    <name type="common">Atlantic horseshoe crab</name>
    <dbReference type="NCBI Taxonomy" id="6850"/>
    <lineage>
        <taxon>Eukaryota</taxon>
        <taxon>Metazoa</taxon>
        <taxon>Ecdysozoa</taxon>
        <taxon>Arthropoda</taxon>
        <taxon>Chelicerata</taxon>
        <taxon>Merostomata</taxon>
        <taxon>Xiphosura</taxon>
        <taxon>Limulidae</taxon>
        <taxon>Limulus</taxon>
    </lineage>
</organism>
<name>A0ABM1TIH2_LIMPO</name>
<dbReference type="SUPFAM" id="SSF48726">
    <property type="entry name" value="Immunoglobulin"/>
    <property type="match status" value="1"/>
</dbReference>
<dbReference type="Pfam" id="PF13927">
    <property type="entry name" value="Ig_3"/>
    <property type="match status" value="1"/>
</dbReference>
<dbReference type="RefSeq" id="XP_022255678.1">
    <property type="nucleotide sequence ID" value="XM_022399970.1"/>
</dbReference>
<accession>A0ABM1TIH2</accession>
<evidence type="ECO:0000313" key="3">
    <source>
        <dbReference type="RefSeq" id="XP_022255678.1"/>
    </source>
</evidence>
<dbReference type="InterPro" id="IPR007110">
    <property type="entry name" value="Ig-like_dom"/>
</dbReference>
<sequence length="122" mass="13555">MFTVITLIYWLGYYCYVAISLELQGPVFLHEPSQNVDFANSTGAVIPCSAHGKPFPTITWSVNDRTTVSDIPGLRYVRSDGSLVFLPFQAHDFRQNIHDASYRCIASNSVGVIGSREVKVRG</sequence>
<gene>
    <name evidence="3" type="primary">LOC111088847</name>
</gene>
<feature type="domain" description="Ig-like" evidence="1">
    <location>
        <begin position="26"/>
        <end position="119"/>
    </location>
</feature>
<dbReference type="Gene3D" id="2.60.40.10">
    <property type="entry name" value="Immunoglobulins"/>
    <property type="match status" value="1"/>
</dbReference>
<proteinExistence type="predicted"/>
<dbReference type="GeneID" id="111088847"/>
<feature type="non-terminal residue" evidence="3">
    <location>
        <position position="122"/>
    </location>
</feature>
<dbReference type="InterPro" id="IPR013783">
    <property type="entry name" value="Ig-like_fold"/>
</dbReference>